<comment type="caution">
    <text evidence="10">The sequence shown here is derived from an EMBL/GenBank/DDBJ whole genome shotgun (WGS) entry which is preliminary data.</text>
</comment>
<keyword evidence="4" id="KW-0479">Metal-binding</keyword>
<dbReference type="STRING" id="59895.A0A103XYJ1"/>
<keyword evidence="11" id="KW-1185">Reference proteome</keyword>
<keyword evidence="5 8" id="KW-0863">Zinc-finger</keyword>
<dbReference type="PANTHER" id="PTHR15710:SF108">
    <property type="entry name" value="OS03G0286100 PROTEIN"/>
    <property type="match status" value="1"/>
</dbReference>
<evidence type="ECO:0000256" key="8">
    <source>
        <dbReference type="PROSITE-ProRule" id="PRU00175"/>
    </source>
</evidence>
<name>A0A103XYJ1_CYNCS</name>
<evidence type="ECO:0000256" key="3">
    <source>
        <dbReference type="ARBA" id="ARBA00022679"/>
    </source>
</evidence>
<evidence type="ECO:0000256" key="4">
    <source>
        <dbReference type="ARBA" id="ARBA00022723"/>
    </source>
</evidence>
<keyword evidence="7" id="KW-0862">Zinc</keyword>
<dbReference type="GO" id="GO:0005737">
    <property type="term" value="C:cytoplasm"/>
    <property type="evidence" value="ECO:0007669"/>
    <property type="project" value="TreeGrafter"/>
</dbReference>
<dbReference type="SMART" id="SM00184">
    <property type="entry name" value="RING"/>
    <property type="match status" value="1"/>
</dbReference>
<dbReference type="OrthoDB" id="8062037at2759"/>
<sequence>MAEVSYALNLHGDDEENDDHFSPRIHDWSQDLDAFDVSPSDLDFPSSQLFLCRQISRTDRNPIRLSNASNPFERDNQVNFVIDMFNHRVEQSRVVVETDLVDCDRGFVVGGGNEDIDSNELEMDFRSGLGFPVEFRNCDDDDVEDEDHGFMVADCGDEFFVSRRTRGGGVRSELGDPNPTYFMAGLSVTDSEEDIENEIIGVDDDFGIYGGCDDEANLRLCWDAFHLEDDDHVRWDVPANQHFDWEEVDGRIDEREVLSMFLDADTNNHDHNHATDDLEWEVFLNFHNLEANPANAEAHNYASVDDLEWEVFLNVHNLEANPDLEGRFEDYNEAEDEMLFGQFVDNGESALVQPPASKKSVEGLLSVVMTPENVESNNALCAVCKDEIGVGEKAKRLPCTHHYHDDCILPWLCIRNTCPVCRYELPTDDPDYERRKAERIASDL</sequence>
<dbReference type="Gramene" id="KVH99305">
    <property type="protein sequence ID" value="KVH99305"/>
    <property type="gene ID" value="Ccrd_022471"/>
</dbReference>
<evidence type="ECO:0000256" key="6">
    <source>
        <dbReference type="ARBA" id="ARBA00022786"/>
    </source>
</evidence>
<proteinExistence type="predicted"/>
<feature type="domain" description="RING-type" evidence="9">
    <location>
        <begin position="381"/>
        <end position="422"/>
    </location>
</feature>
<comment type="catalytic activity">
    <reaction evidence="1">
        <text>S-ubiquitinyl-[E2 ubiquitin-conjugating enzyme]-L-cysteine + [acceptor protein]-L-lysine = [E2 ubiquitin-conjugating enzyme]-L-cysteine + N(6)-ubiquitinyl-[acceptor protein]-L-lysine.</text>
        <dbReference type="EC" id="2.3.2.27"/>
    </reaction>
</comment>
<reference evidence="10 11" key="1">
    <citation type="journal article" date="2016" name="Sci. Rep.">
        <title>The genome sequence of the outbreeding globe artichoke constructed de novo incorporating a phase-aware low-pass sequencing strategy of F1 progeny.</title>
        <authorList>
            <person name="Scaglione D."/>
            <person name="Reyes-Chin-Wo S."/>
            <person name="Acquadro A."/>
            <person name="Froenicke L."/>
            <person name="Portis E."/>
            <person name="Beitel C."/>
            <person name="Tirone M."/>
            <person name="Mauro R."/>
            <person name="Lo Monaco A."/>
            <person name="Mauromicale G."/>
            <person name="Faccioli P."/>
            <person name="Cattivelli L."/>
            <person name="Rieseberg L."/>
            <person name="Michelmore R."/>
            <person name="Lanteri S."/>
        </authorList>
    </citation>
    <scope>NUCLEOTIDE SEQUENCE [LARGE SCALE GENOMIC DNA]</scope>
    <source>
        <strain evidence="10">2C</strain>
    </source>
</reference>
<dbReference type="GO" id="GO:0061630">
    <property type="term" value="F:ubiquitin protein ligase activity"/>
    <property type="evidence" value="ECO:0007669"/>
    <property type="project" value="UniProtKB-EC"/>
</dbReference>
<dbReference type="EC" id="2.3.2.27" evidence="2"/>
<dbReference type="Proteomes" id="UP000243975">
    <property type="component" value="Unassembled WGS sequence"/>
</dbReference>
<keyword evidence="6" id="KW-0833">Ubl conjugation pathway</keyword>
<dbReference type="PANTHER" id="PTHR15710">
    <property type="entry name" value="E3 UBIQUITIN-PROTEIN LIGASE PRAJA"/>
    <property type="match status" value="1"/>
</dbReference>
<dbReference type="Pfam" id="PF13639">
    <property type="entry name" value="zf-RING_2"/>
    <property type="match status" value="1"/>
</dbReference>
<accession>A0A103XYJ1</accession>
<dbReference type="SUPFAM" id="SSF57850">
    <property type="entry name" value="RING/U-box"/>
    <property type="match status" value="1"/>
</dbReference>
<dbReference type="Gene3D" id="3.30.40.10">
    <property type="entry name" value="Zinc/RING finger domain, C3HC4 (zinc finger)"/>
    <property type="match status" value="1"/>
</dbReference>
<gene>
    <name evidence="10" type="ORF">Ccrd_022471</name>
</gene>
<dbReference type="AlphaFoldDB" id="A0A103XYJ1"/>
<evidence type="ECO:0000313" key="10">
    <source>
        <dbReference type="EMBL" id="KVH99305.1"/>
    </source>
</evidence>
<dbReference type="InterPro" id="IPR001841">
    <property type="entry name" value="Znf_RING"/>
</dbReference>
<dbReference type="PROSITE" id="PS50089">
    <property type="entry name" value="ZF_RING_2"/>
    <property type="match status" value="1"/>
</dbReference>
<evidence type="ECO:0000313" key="11">
    <source>
        <dbReference type="Proteomes" id="UP000243975"/>
    </source>
</evidence>
<dbReference type="EMBL" id="LEKV01003622">
    <property type="protein sequence ID" value="KVH99305.1"/>
    <property type="molecule type" value="Genomic_DNA"/>
</dbReference>
<dbReference type="FunFam" id="3.30.40.10:FF:000022">
    <property type="entry name" value="E3 ubiquitin-protein ligase RING1-like"/>
    <property type="match status" value="1"/>
</dbReference>
<evidence type="ECO:0000256" key="7">
    <source>
        <dbReference type="ARBA" id="ARBA00022833"/>
    </source>
</evidence>
<evidence type="ECO:0000256" key="5">
    <source>
        <dbReference type="ARBA" id="ARBA00022771"/>
    </source>
</evidence>
<dbReference type="GO" id="GO:0016567">
    <property type="term" value="P:protein ubiquitination"/>
    <property type="evidence" value="ECO:0007669"/>
    <property type="project" value="TreeGrafter"/>
</dbReference>
<dbReference type="InterPro" id="IPR013083">
    <property type="entry name" value="Znf_RING/FYVE/PHD"/>
</dbReference>
<keyword evidence="3" id="KW-0808">Transferase</keyword>
<evidence type="ECO:0000259" key="9">
    <source>
        <dbReference type="PROSITE" id="PS50089"/>
    </source>
</evidence>
<protein>
    <recommendedName>
        <fullName evidence="2">RING-type E3 ubiquitin transferase</fullName>
        <ecNumber evidence="2">2.3.2.27</ecNumber>
    </recommendedName>
</protein>
<dbReference type="OMA" id="YFGDNED"/>
<organism evidence="10 11">
    <name type="scientific">Cynara cardunculus var. scolymus</name>
    <name type="common">Globe artichoke</name>
    <name type="synonym">Cynara scolymus</name>
    <dbReference type="NCBI Taxonomy" id="59895"/>
    <lineage>
        <taxon>Eukaryota</taxon>
        <taxon>Viridiplantae</taxon>
        <taxon>Streptophyta</taxon>
        <taxon>Embryophyta</taxon>
        <taxon>Tracheophyta</taxon>
        <taxon>Spermatophyta</taxon>
        <taxon>Magnoliopsida</taxon>
        <taxon>eudicotyledons</taxon>
        <taxon>Gunneridae</taxon>
        <taxon>Pentapetalae</taxon>
        <taxon>asterids</taxon>
        <taxon>campanulids</taxon>
        <taxon>Asterales</taxon>
        <taxon>Asteraceae</taxon>
        <taxon>Carduoideae</taxon>
        <taxon>Cardueae</taxon>
        <taxon>Carduinae</taxon>
        <taxon>Cynara</taxon>
    </lineage>
</organism>
<evidence type="ECO:0000256" key="1">
    <source>
        <dbReference type="ARBA" id="ARBA00000900"/>
    </source>
</evidence>
<evidence type="ECO:0000256" key="2">
    <source>
        <dbReference type="ARBA" id="ARBA00012483"/>
    </source>
</evidence>
<dbReference type="GO" id="GO:0008270">
    <property type="term" value="F:zinc ion binding"/>
    <property type="evidence" value="ECO:0007669"/>
    <property type="project" value="UniProtKB-KW"/>
</dbReference>